<dbReference type="Gene3D" id="2.80.10.50">
    <property type="match status" value="1"/>
</dbReference>
<keyword evidence="1" id="KW-0732">Signal</keyword>
<dbReference type="Gene3D" id="2.60.120.200">
    <property type="match status" value="2"/>
</dbReference>
<feature type="domain" description="Atrophied bacterial Ig" evidence="2">
    <location>
        <begin position="193"/>
        <end position="265"/>
    </location>
</feature>
<dbReference type="InterPro" id="IPR035992">
    <property type="entry name" value="Ricin_B-like_lectins"/>
</dbReference>
<feature type="domain" description="Atrophied bacterial Ig" evidence="2">
    <location>
        <begin position="535"/>
        <end position="613"/>
    </location>
</feature>
<dbReference type="GO" id="GO:0005975">
    <property type="term" value="P:carbohydrate metabolic process"/>
    <property type="evidence" value="ECO:0007669"/>
    <property type="project" value="UniProtKB-ARBA"/>
</dbReference>
<dbReference type="SUPFAM" id="SSF50370">
    <property type="entry name" value="Ricin B-like lectins"/>
    <property type="match status" value="1"/>
</dbReference>
<dbReference type="SUPFAM" id="SSF49899">
    <property type="entry name" value="Concanavalin A-like lectins/glucanases"/>
    <property type="match status" value="2"/>
</dbReference>
<dbReference type="InterPro" id="IPR046780">
    <property type="entry name" value="aBig_2"/>
</dbReference>
<feature type="chain" id="PRO_5024809449" description="Atrophied bacterial Ig domain-containing protein" evidence="1">
    <location>
        <begin position="38"/>
        <end position="938"/>
    </location>
</feature>
<accession>A0A653A9T8</accession>
<dbReference type="AlphaFoldDB" id="A0A653A9T8"/>
<reference evidence="3" key="1">
    <citation type="submission" date="2018-07" db="EMBL/GenBank/DDBJ databases">
        <authorList>
            <consortium name="Genoscope - CEA"/>
            <person name="William W."/>
        </authorList>
    </citation>
    <scope>NUCLEOTIDE SEQUENCE</scope>
    <source>
        <strain evidence="3">IK1</strain>
    </source>
</reference>
<dbReference type="Pfam" id="PF13385">
    <property type="entry name" value="Laminin_G_3"/>
    <property type="match status" value="2"/>
</dbReference>
<dbReference type="InterPro" id="IPR013320">
    <property type="entry name" value="ConA-like_dom_sf"/>
</dbReference>
<protein>
    <recommendedName>
        <fullName evidence="2">Atrophied bacterial Ig domain-containing protein</fullName>
    </recommendedName>
</protein>
<proteinExistence type="predicted"/>
<evidence type="ECO:0000313" key="3">
    <source>
        <dbReference type="EMBL" id="VBB44750.1"/>
    </source>
</evidence>
<evidence type="ECO:0000256" key="1">
    <source>
        <dbReference type="SAM" id="SignalP"/>
    </source>
</evidence>
<sequence>MLFIEYFYELKFLPKMKKKFYFLFLLICWIGALHTNAANVVPVSDVYYNIVQVSSNNIFGTVADYPAIQVPSNSLGQAYKFVTVDGMTDTYYILNGYGKYMSKAPNSDWNVVFLDAPDGNTSQWTIVDDDSSTDVFRLMIVYNSKYLASDNTTDGSRLYYDKSNTHTNGLFKIQSSAFPSDLISAYYNYTLGDLSNVTSNLDLAASIGSNIQVSWSSNRPTIISTLGVVTPLQKYDAKVVLTATMTEIVDEVTYSLTKTFVATVKSIEVMQEEIAQWDFKSDAITLNNGIINVTDTKNGFVGTVMNDARIRTIGNTDSDQFNVLDLGNGTGYFDMGINIGEAIYGLSEYSICGYYYINNDYSELSNNGNFMWTFSNSADAGTDQNGYLLGRLNNVSMEITPKYWNSQNQGVYFGSAAEKGTWHHYAYVQKETTGTLYIDGAEVATGTITNIPSIALIQSSLSLTGTPYNWLGRSNYVGDAYLRQTLLYDFRVYSVPLSVEDINLDDVVGAASTIEKLNNAYAQNADYVDNSLVTEKDNLSLGDLSAVTSNLTLPSNGTIDPTISILWKSSNNNLIDANGVVTRPDYYNYTDTLTATLFKNGQSVTKKFYATVVLKEGTAFQNNLLVKYDFSQVSSDTIITDVAEKHFQGIVKNDARVHSIGLSTKYNVLELGDSIGYFDMGLEVGKLMYNLKDFTISAYYRIDANYPKTELQSNGNFLWNFSNSQNILSTPTGYLIASLKNQAATITPVRWEDEQTIQLDSTALQGSWHNMTYTQSGTTGTLYVDGMPMATAEITQLPSTSLSKEGFLGTFYNWIGRSCYTGDVYLRKTMVYDFRIYDVALTEQQIQTTELNVGNTINALDVAYSEDATAVPSVNASLYKLASSKGVINIFGLNGTEKVSVYDISGNQVKVTNKASVAVDAGIYIVKINNFVSKVIVK</sequence>
<name>A0A653A9T8_9BACT</name>
<dbReference type="EMBL" id="UPXZ01000019">
    <property type="protein sequence ID" value="VBB44750.1"/>
    <property type="molecule type" value="Genomic_DNA"/>
</dbReference>
<gene>
    <name evidence="3" type="ORF">TRIP_D260164</name>
</gene>
<organism evidence="3">
    <name type="scientific">uncultured Paludibacter sp</name>
    <dbReference type="NCBI Taxonomy" id="497635"/>
    <lineage>
        <taxon>Bacteria</taxon>
        <taxon>Pseudomonadati</taxon>
        <taxon>Bacteroidota</taxon>
        <taxon>Bacteroidia</taxon>
        <taxon>Bacteroidales</taxon>
        <taxon>Paludibacteraceae</taxon>
        <taxon>Paludibacter</taxon>
        <taxon>environmental samples</taxon>
    </lineage>
</organism>
<feature type="signal peptide" evidence="1">
    <location>
        <begin position="1"/>
        <end position="37"/>
    </location>
</feature>
<dbReference type="Pfam" id="PF20578">
    <property type="entry name" value="aBig_2"/>
    <property type="match status" value="2"/>
</dbReference>
<evidence type="ECO:0000259" key="2">
    <source>
        <dbReference type="Pfam" id="PF20578"/>
    </source>
</evidence>
<dbReference type="GO" id="GO:0004553">
    <property type="term" value="F:hydrolase activity, hydrolyzing O-glycosyl compounds"/>
    <property type="evidence" value="ECO:0007669"/>
    <property type="project" value="UniProtKB-ARBA"/>
</dbReference>